<gene>
    <name evidence="7" type="ORF">EV384_3447</name>
</gene>
<dbReference type="CDD" id="cd06579">
    <property type="entry name" value="TM_PBP1_transp_AraH_like"/>
    <property type="match status" value="1"/>
</dbReference>
<organism evidence="7 8">
    <name type="scientific">Micromonospora kangleipakensis</name>
    <dbReference type="NCBI Taxonomy" id="1077942"/>
    <lineage>
        <taxon>Bacteria</taxon>
        <taxon>Bacillati</taxon>
        <taxon>Actinomycetota</taxon>
        <taxon>Actinomycetes</taxon>
        <taxon>Micromonosporales</taxon>
        <taxon>Micromonosporaceae</taxon>
        <taxon>Micromonospora</taxon>
    </lineage>
</organism>
<sequence>MHFARYFDACDRADSDEVMQIMAGATISVGAQTLSNPAAICEMYETKQPKPLDEVRRATKHHTTNLLVEGPDADGVYAATVYCFRLEAGGSGPVVATAASPLGLPIVAWHALGLAVVAWYLLEHSPVGRRFYATGANADAARLAGVRTSRVVVCSFVVTGLVAGLAGVLATAKVGQVSPSIGPPYLLPAFAACFLGTTQLKMGRFNVWGTVLANYLLAPGIKGVQLVGGQLWITDLFNSLALAGAVGVAVVSQRRHAAVVSRTTSRARTQ</sequence>
<evidence type="ECO:0000256" key="3">
    <source>
        <dbReference type="ARBA" id="ARBA00022692"/>
    </source>
</evidence>
<keyword evidence="3 6" id="KW-0812">Transmembrane</keyword>
<name>A0A4Q8BAX8_9ACTN</name>
<dbReference type="RefSeq" id="WP_130334581.1">
    <property type="nucleotide sequence ID" value="NZ_SHLD01000001.1"/>
</dbReference>
<dbReference type="GO" id="GO:0022857">
    <property type="term" value="F:transmembrane transporter activity"/>
    <property type="evidence" value="ECO:0007669"/>
    <property type="project" value="InterPro"/>
</dbReference>
<dbReference type="SUPFAM" id="SSF54427">
    <property type="entry name" value="NTF2-like"/>
    <property type="match status" value="1"/>
</dbReference>
<dbReference type="InterPro" id="IPR001851">
    <property type="entry name" value="ABC_transp_permease"/>
</dbReference>
<dbReference type="PANTHER" id="PTHR32196">
    <property type="entry name" value="ABC TRANSPORTER PERMEASE PROTEIN YPHD-RELATED-RELATED"/>
    <property type="match status" value="1"/>
</dbReference>
<keyword evidence="2" id="KW-1003">Cell membrane</keyword>
<dbReference type="Pfam" id="PF02653">
    <property type="entry name" value="BPD_transp_2"/>
    <property type="match status" value="1"/>
</dbReference>
<evidence type="ECO:0000256" key="4">
    <source>
        <dbReference type="ARBA" id="ARBA00022989"/>
    </source>
</evidence>
<keyword evidence="4 6" id="KW-1133">Transmembrane helix</keyword>
<feature type="transmembrane region" description="Helical" evidence="6">
    <location>
        <begin position="207"/>
        <end position="225"/>
    </location>
</feature>
<evidence type="ECO:0000313" key="7">
    <source>
        <dbReference type="EMBL" id="RZU74947.1"/>
    </source>
</evidence>
<reference evidence="7 8" key="1">
    <citation type="submission" date="2019-02" db="EMBL/GenBank/DDBJ databases">
        <title>Sequencing the genomes of 1000 actinobacteria strains.</title>
        <authorList>
            <person name="Klenk H.-P."/>
        </authorList>
    </citation>
    <scope>NUCLEOTIDE SEQUENCE [LARGE SCALE GENOMIC DNA]</scope>
    <source>
        <strain evidence="7 8">DSM 45612</strain>
    </source>
</reference>
<dbReference type="Gene3D" id="3.10.450.50">
    <property type="match status" value="1"/>
</dbReference>
<keyword evidence="8" id="KW-1185">Reference proteome</keyword>
<proteinExistence type="predicted"/>
<dbReference type="InterPro" id="IPR032710">
    <property type="entry name" value="NTF2-like_dom_sf"/>
</dbReference>
<evidence type="ECO:0000256" key="6">
    <source>
        <dbReference type="SAM" id="Phobius"/>
    </source>
</evidence>
<comment type="caution">
    <text evidence="7">The sequence shown here is derived from an EMBL/GenBank/DDBJ whole genome shotgun (WGS) entry which is preliminary data.</text>
</comment>
<evidence type="ECO:0000256" key="1">
    <source>
        <dbReference type="ARBA" id="ARBA00004651"/>
    </source>
</evidence>
<accession>A0A4Q8BAX8</accession>
<evidence type="ECO:0000256" key="5">
    <source>
        <dbReference type="ARBA" id="ARBA00023136"/>
    </source>
</evidence>
<comment type="subcellular location">
    <subcellularLocation>
        <location evidence="1">Cell membrane</location>
        <topology evidence="1">Multi-pass membrane protein</topology>
    </subcellularLocation>
</comment>
<dbReference type="AlphaFoldDB" id="A0A4Q8BAX8"/>
<dbReference type="EMBL" id="SHLD01000001">
    <property type="protein sequence ID" value="RZU74947.1"/>
    <property type="molecule type" value="Genomic_DNA"/>
</dbReference>
<evidence type="ECO:0000256" key="2">
    <source>
        <dbReference type="ARBA" id="ARBA00022475"/>
    </source>
</evidence>
<dbReference type="PANTHER" id="PTHR32196:SF72">
    <property type="entry name" value="RIBOSE IMPORT PERMEASE PROTEIN RBSC"/>
    <property type="match status" value="1"/>
</dbReference>
<protein>
    <submittedName>
        <fullName evidence="7">Branched-subunit amino acid transport system permease</fullName>
    </submittedName>
</protein>
<evidence type="ECO:0000313" key="8">
    <source>
        <dbReference type="Proteomes" id="UP000294114"/>
    </source>
</evidence>
<feature type="transmembrane region" description="Helical" evidence="6">
    <location>
        <begin position="231"/>
        <end position="252"/>
    </location>
</feature>
<dbReference type="Proteomes" id="UP000294114">
    <property type="component" value="Unassembled WGS sequence"/>
</dbReference>
<dbReference type="OrthoDB" id="3676653at2"/>
<feature type="transmembrane region" description="Helical" evidence="6">
    <location>
        <begin position="102"/>
        <end position="122"/>
    </location>
</feature>
<keyword evidence="5 6" id="KW-0472">Membrane</keyword>
<feature type="transmembrane region" description="Helical" evidence="6">
    <location>
        <begin position="182"/>
        <end position="200"/>
    </location>
</feature>
<feature type="transmembrane region" description="Helical" evidence="6">
    <location>
        <begin position="151"/>
        <end position="170"/>
    </location>
</feature>
<dbReference type="GO" id="GO:0005886">
    <property type="term" value="C:plasma membrane"/>
    <property type="evidence" value="ECO:0007669"/>
    <property type="project" value="UniProtKB-SubCell"/>
</dbReference>